<evidence type="ECO:0000313" key="1">
    <source>
        <dbReference type="EMBL" id="SMH70336.1"/>
    </source>
</evidence>
<dbReference type="AlphaFoldDB" id="A0A2H1FC42"/>
<evidence type="ECO:0000313" key="2">
    <source>
        <dbReference type="Proteomes" id="UP000230607"/>
    </source>
</evidence>
<reference evidence="2" key="1">
    <citation type="submission" date="2017-03" db="EMBL/GenBank/DDBJ databases">
        <authorList>
            <person name="Herbold C."/>
        </authorList>
    </citation>
    <scope>NUCLEOTIDE SEQUENCE [LARGE SCALE GENOMIC DNA]</scope>
</reference>
<dbReference type="Proteomes" id="UP000230607">
    <property type="component" value="Chromosome 1"/>
</dbReference>
<keyword evidence="2" id="KW-1185">Reference proteome</keyword>
<sequence>MLWAWAISSSRMLVRRRIFPVKARIFLFKIVQCLKDVPASYKTSMKLAYSVLDQNVNKLPYLTTTTCLKNLRQKKHVLLKKLQRDLTQPN</sequence>
<protein>
    <submittedName>
        <fullName evidence="1">Uncharacterized protein</fullName>
    </submittedName>
</protein>
<dbReference type="EMBL" id="LT841358">
    <property type="protein sequence ID" value="SMH70336.1"/>
    <property type="molecule type" value="Genomic_DNA"/>
</dbReference>
<organism evidence="1 2">
    <name type="scientific">Candidatus Nitrosotalea okcheonensis</name>
    <dbReference type="NCBI Taxonomy" id="1903276"/>
    <lineage>
        <taxon>Archaea</taxon>
        <taxon>Nitrososphaerota</taxon>
        <taxon>Nitrososphaeria</taxon>
        <taxon>Nitrosotaleales</taxon>
        <taxon>Nitrosotaleaceae</taxon>
        <taxon>Nitrosotalea</taxon>
    </lineage>
</organism>
<name>A0A2H1FC42_9ARCH</name>
<accession>A0A2H1FC42</accession>
<gene>
    <name evidence="1" type="ORF">NCS_10143</name>
</gene>
<proteinExistence type="predicted"/>